<accession>A0AAD7R1S8</accession>
<gene>
    <name evidence="1" type="ORF">AAFF_G00079810</name>
</gene>
<sequence>MPASPSPHPSCSCTDGITSYRQSLQIKFFLLICRRRASSLPPSNNITSLQPAASIRSPSALPARLAHAPRPFFSFLYHFSC</sequence>
<name>A0AAD7R1S8_9TELE</name>
<dbReference type="Proteomes" id="UP001221898">
    <property type="component" value="Unassembled WGS sequence"/>
</dbReference>
<proteinExistence type="predicted"/>
<keyword evidence="2" id="KW-1185">Reference proteome</keyword>
<comment type="caution">
    <text evidence="1">The sequence shown here is derived from an EMBL/GenBank/DDBJ whole genome shotgun (WGS) entry which is preliminary data.</text>
</comment>
<evidence type="ECO:0000313" key="1">
    <source>
        <dbReference type="EMBL" id="KAJ8355248.1"/>
    </source>
</evidence>
<organism evidence="1 2">
    <name type="scientific">Aldrovandia affinis</name>
    <dbReference type="NCBI Taxonomy" id="143900"/>
    <lineage>
        <taxon>Eukaryota</taxon>
        <taxon>Metazoa</taxon>
        <taxon>Chordata</taxon>
        <taxon>Craniata</taxon>
        <taxon>Vertebrata</taxon>
        <taxon>Euteleostomi</taxon>
        <taxon>Actinopterygii</taxon>
        <taxon>Neopterygii</taxon>
        <taxon>Teleostei</taxon>
        <taxon>Notacanthiformes</taxon>
        <taxon>Halosauridae</taxon>
        <taxon>Aldrovandia</taxon>
    </lineage>
</organism>
<protein>
    <submittedName>
        <fullName evidence="1">Uncharacterized protein</fullName>
    </submittedName>
</protein>
<reference evidence="1" key="1">
    <citation type="journal article" date="2023" name="Science">
        <title>Genome structures resolve the early diversification of teleost fishes.</title>
        <authorList>
            <person name="Parey E."/>
            <person name="Louis A."/>
            <person name="Montfort J."/>
            <person name="Bouchez O."/>
            <person name="Roques C."/>
            <person name="Iampietro C."/>
            <person name="Lluch J."/>
            <person name="Castinel A."/>
            <person name="Donnadieu C."/>
            <person name="Desvignes T."/>
            <person name="Floi Bucao C."/>
            <person name="Jouanno E."/>
            <person name="Wen M."/>
            <person name="Mejri S."/>
            <person name="Dirks R."/>
            <person name="Jansen H."/>
            <person name="Henkel C."/>
            <person name="Chen W.J."/>
            <person name="Zahm M."/>
            <person name="Cabau C."/>
            <person name="Klopp C."/>
            <person name="Thompson A.W."/>
            <person name="Robinson-Rechavi M."/>
            <person name="Braasch I."/>
            <person name="Lecointre G."/>
            <person name="Bobe J."/>
            <person name="Postlethwait J.H."/>
            <person name="Berthelot C."/>
            <person name="Roest Crollius H."/>
            <person name="Guiguen Y."/>
        </authorList>
    </citation>
    <scope>NUCLEOTIDE SEQUENCE</scope>
    <source>
        <strain evidence="1">NC1722</strain>
    </source>
</reference>
<dbReference type="AlphaFoldDB" id="A0AAD7R1S8"/>
<evidence type="ECO:0000313" key="2">
    <source>
        <dbReference type="Proteomes" id="UP001221898"/>
    </source>
</evidence>
<dbReference type="EMBL" id="JAINUG010001490">
    <property type="protein sequence ID" value="KAJ8355248.1"/>
    <property type="molecule type" value="Genomic_DNA"/>
</dbReference>